<dbReference type="GO" id="GO:0016020">
    <property type="term" value="C:membrane"/>
    <property type="evidence" value="ECO:0007669"/>
    <property type="project" value="TreeGrafter"/>
</dbReference>
<dbReference type="AlphaFoldDB" id="A0A0D3IKI3"/>
<name>A0A0D3IKI3_EMIH1</name>
<evidence type="ECO:0008006" key="3">
    <source>
        <dbReference type="Google" id="ProtNLM"/>
    </source>
</evidence>
<keyword evidence="2" id="KW-1185">Reference proteome</keyword>
<dbReference type="Gene3D" id="3.40.50.1820">
    <property type="entry name" value="alpha/beta hydrolase"/>
    <property type="match status" value="1"/>
</dbReference>
<dbReference type="SUPFAM" id="SSF53474">
    <property type="entry name" value="alpha/beta-Hydrolases"/>
    <property type="match status" value="1"/>
</dbReference>
<dbReference type="STRING" id="2903.R1BP02"/>
<dbReference type="EnsemblProtists" id="EOD11768">
    <property type="protein sequence ID" value="EOD11768"/>
    <property type="gene ID" value="EMIHUDRAFT_44795"/>
</dbReference>
<evidence type="ECO:0000313" key="1">
    <source>
        <dbReference type="EnsemblProtists" id="EOD11768"/>
    </source>
</evidence>
<dbReference type="PANTHER" id="PTHR22753:SF14">
    <property type="entry name" value="MONOACYLGLYCEROL_DIACYLGLYCEROL O-ACYLTRANSFERASE"/>
    <property type="match status" value="1"/>
</dbReference>
<proteinExistence type="predicted"/>
<reference evidence="1" key="2">
    <citation type="submission" date="2024-10" db="UniProtKB">
        <authorList>
            <consortium name="EnsemblProtists"/>
        </authorList>
    </citation>
    <scope>IDENTIFICATION</scope>
</reference>
<sequence length="227" mass="23115">PVLLFLPGIDGTGSAGATQWPRLASSFEVHALSFAPADRSSFGDVLSGCESFLGDTAAGRGTLLVGESTGAVAALGLAYRAPDAVDGLCLVNPATGYAGSALSTLAPLLPRLPRGVYRAAPYAVTPLFGKRDWFRSIVGEDATTGPPPLLPSPAAALAWRLEEHLRKGSAAVNGRLAAGGRAPASSTLLLAGGRDLVLASPAETSRLQQRLPGSVRKLLPSAGHACL</sequence>
<dbReference type="Proteomes" id="UP000013827">
    <property type="component" value="Unassembled WGS sequence"/>
</dbReference>
<evidence type="ECO:0000313" key="2">
    <source>
        <dbReference type="Proteomes" id="UP000013827"/>
    </source>
</evidence>
<dbReference type="KEGG" id="ehx:EMIHUDRAFT_44795"/>
<dbReference type="HOGENOM" id="CLU_1037342_0_0_1"/>
<protein>
    <recommendedName>
        <fullName evidence="3">Serine aminopeptidase S33 domain-containing protein</fullName>
    </recommendedName>
</protein>
<dbReference type="InterPro" id="IPR029058">
    <property type="entry name" value="AB_hydrolase_fold"/>
</dbReference>
<accession>A0A0D3IKI3</accession>
<dbReference type="RefSeq" id="XP_005764197.1">
    <property type="nucleotide sequence ID" value="XM_005764140.1"/>
</dbReference>
<organism evidence="1 2">
    <name type="scientific">Emiliania huxleyi (strain CCMP1516)</name>
    <dbReference type="NCBI Taxonomy" id="280463"/>
    <lineage>
        <taxon>Eukaryota</taxon>
        <taxon>Haptista</taxon>
        <taxon>Haptophyta</taxon>
        <taxon>Prymnesiophyceae</taxon>
        <taxon>Isochrysidales</taxon>
        <taxon>Noelaerhabdaceae</taxon>
        <taxon>Emiliania</taxon>
    </lineage>
</organism>
<reference evidence="2" key="1">
    <citation type="journal article" date="2013" name="Nature">
        <title>Pan genome of the phytoplankton Emiliania underpins its global distribution.</title>
        <authorList>
            <person name="Read B.A."/>
            <person name="Kegel J."/>
            <person name="Klute M.J."/>
            <person name="Kuo A."/>
            <person name="Lefebvre S.C."/>
            <person name="Maumus F."/>
            <person name="Mayer C."/>
            <person name="Miller J."/>
            <person name="Monier A."/>
            <person name="Salamov A."/>
            <person name="Young J."/>
            <person name="Aguilar M."/>
            <person name="Claverie J.M."/>
            <person name="Frickenhaus S."/>
            <person name="Gonzalez K."/>
            <person name="Herman E.K."/>
            <person name="Lin Y.C."/>
            <person name="Napier J."/>
            <person name="Ogata H."/>
            <person name="Sarno A.F."/>
            <person name="Shmutz J."/>
            <person name="Schroeder D."/>
            <person name="de Vargas C."/>
            <person name="Verret F."/>
            <person name="von Dassow P."/>
            <person name="Valentin K."/>
            <person name="Van de Peer Y."/>
            <person name="Wheeler G."/>
            <person name="Dacks J.B."/>
            <person name="Delwiche C.F."/>
            <person name="Dyhrman S.T."/>
            <person name="Glockner G."/>
            <person name="John U."/>
            <person name="Richards T."/>
            <person name="Worden A.Z."/>
            <person name="Zhang X."/>
            <person name="Grigoriev I.V."/>
            <person name="Allen A.E."/>
            <person name="Bidle K."/>
            <person name="Borodovsky M."/>
            <person name="Bowler C."/>
            <person name="Brownlee C."/>
            <person name="Cock J.M."/>
            <person name="Elias M."/>
            <person name="Gladyshev V.N."/>
            <person name="Groth M."/>
            <person name="Guda C."/>
            <person name="Hadaegh A."/>
            <person name="Iglesias-Rodriguez M.D."/>
            <person name="Jenkins J."/>
            <person name="Jones B.M."/>
            <person name="Lawson T."/>
            <person name="Leese F."/>
            <person name="Lindquist E."/>
            <person name="Lobanov A."/>
            <person name="Lomsadze A."/>
            <person name="Malik S.B."/>
            <person name="Marsh M.E."/>
            <person name="Mackinder L."/>
            <person name="Mock T."/>
            <person name="Mueller-Roeber B."/>
            <person name="Pagarete A."/>
            <person name="Parker M."/>
            <person name="Probert I."/>
            <person name="Quesneville H."/>
            <person name="Raines C."/>
            <person name="Rensing S.A."/>
            <person name="Riano-Pachon D.M."/>
            <person name="Richier S."/>
            <person name="Rokitta S."/>
            <person name="Shiraiwa Y."/>
            <person name="Soanes D.M."/>
            <person name="van der Giezen M."/>
            <person name="Wahlund T.M."/>
            <person name="Williams B."/>
            <person name="Wilson W."/>
            <person name="Wolfe G."/>
            <person name="Wurch L.L."/>
        </authorList>
    </citation>
    <scope>NUCLEOTIDE SEQUENCE</scope>
</reference>
<dbReference type="GeneID" id="17257917"/>
<dbReference type="PANTHER" id="PTHR22753">
    <property type="entry name" value="TRANSMEMBRANE PROTEIN 68"/>
    <property type="match status" value="1"/>
</dbReference>
<dbReference type="PaxDb" id="2903-EOD11768"/>